<feature type="transmembrane region" description="Helical" evidence="5">
    <location>
        <begin position="120"/>
        <end position="141"/>
    </location>
</feature>
<dbReference type="GO" id="GO:0016020">
    <property type="term" value="C:membrane"/>
    <property type="evidence" value="ECO:0007669"/>
    <property type="project" value="UniProtKB-SubCell"/>
</dbReference>
<protein>
    <recommendedName>
        <fullName evidence="6">MARVEL domain-containing protein</fullName>
    </recommendedName>
</protein>
<comment type="subcellular location">
    <subcellularLocation>
        <location evidence="1">Membrane</location>
        <topology evidence="1">Multi-pass membrane protein</topology>
    </subcellularLocation>
</comment>
<keyword evidence="4 5" id="KW-0472">Membrane</keyword>
<reference evidence="7" key="1">
    <citation type="submission" date="2020-01" db="EMBL/GenBank/DDBJ databases">
        <authorList>
            <consortium name="DOE Joint Genome Institute"/>
            <person name="Haridas S."/>
            <person name="Albert R."/>
            <person name="Binder M."/>
            <person name="Bloem J."/>
            <person name="Labutti K."/>
            <person name="Salamov A."/>
            <person name="Andreopoulos B."/>
            <person name="Baker S.E."/>
            <person name="Barry K."/>
            <person name="Bills G."/>
            <person name="Bluhm B.H."/>
            <person name="Cannon C."/>
            <person name="Castanera R."/>
            <person name="Culley D.E."/>
            <person name="Daum C."/>
            <person name="Ezra D."/>
            <person name="Gonzalez J.B."/>
            <person name="Henrissat B."/>
            <person name="Kuo A."/>
            <person name="Liang C."/>
            <person name="Lipzen A."/>
            <person name="Lutzoni F."/>
            <person name="Magnuson J."/>
            <person name="Mondo S."/>
            <person name="Nolan M."/>
            <person name="Ohm R."/>
            <person name="Pangilinan J."/>
            <person name="Park H.-J."/>
            <person name="Ramirez L."/>
            <person name="Alfaro M."/>
            <person name="Sun H."/>
            <person name="Tritt A."/>
            <person name="Yoshinaga Y."/>
            <person name="Zwiers L.-H."/>
            <person name="Turgeon B.G."/>
            <person name="Goodwin S.B."/>
            <person name="Spatafora J.W."/>
            <person name="Crous P.W."/>
            <person name="Grigoriev I.V."/>
        </authorList>
    </citation>
    <scope>NUCLEOTIDE SEQUENCE</scope>
    <source>
        <strain evidence="7">P77</strain>
    </source>
</reference>
<accession>A0A6A5KLL4</accession>
<feature type="transmembrane region" description="Helical" evidence="5">
    <location>
        <begin position="75"/>
        <end position="100"/>
    </location>
</feature>
<feature type="transmembrane region" description="Helical" evidence="5">
    <location>
        <begin position="12"/>
        <end position="31"/>
    </location>
</feature>
<dbReference type="Proteomes" id="UP000800040">
    <property type="component" value="Unassembled WGS sequence"/>
</dbReference>
<sequence>MKISWIHPVRALQAALSIVVLGLMSYVSSWWSTHWRQSSPSEINYLIFAPAWTILALAPLLLIPLKYSHLQDRGLVKWALLGLEGMTMLFWFSGFVALGVFLSGRICFGMVCDVARASTAISAVSWLAWTVTFVFSVIGVVKGGGMRFGKTVPASKEVDMHQGV</sequence>
<keyword evidence="8" id="KW-1185">Reference proteome</keyword>
<evidence type="ECO:0000256" key="4">
    <source>
        <dbReference type="ARBA" id="ARBA00023136"/>
    </source>
</evidence>
<evidence type="ECO:0000313" key="8">
    <source>
        <dbReference type="Proteomes" id="UP000800040"/>
    </source>
</evidence>
<dbReference type="OrthoDB" id="2117453at2759"/>
<dbReference type="PANTHER" id="PTHR37451">
    <property type="entry name" value="MARVEL DOMAIN"/>
    <property type="match status" value="1"/>
</dbReference>
<name>A0A6A5KLL4_9PLEO</name>
<dbReference type="EMBL" id="ML975290">
    <property type="protein sequence ID" value="KAF1835264.1"/>
    <property type="molecule type" value="Genomic_DNA"/>
</dbReference>
<evidence type="ECO:0000256" key="3">
    <source>
        <dbReference type="ARBA" id="ARBA00022989"/>
    </source>
</evidence>
<keyword evidence="2 5" id="KW-0812">Transmembrane</keyword>
<gene>
    <name evidence="7" type="ORF">BDW02DRAFT_597520</name>
</gene>
<dbReference type="PANTHER" id="PTHR37451:SF1">
    <property type="entry name" value="MARVEL DOMAIN-CONTAINING PROTEIN"/>
    <property type="match status" value="1"/>
</dbReference>
<evidence type="ECO:0000256" key="1">
    <source>
        <dbReference type="ARBA" id="ARBA00004141"/>
    </source>
</evidence>
<feature type="transmembrane region" description="Helical" evidence="5">
    <location>
        <begin position="43"/>
        <end position="63"/>
    </location>
</feature>
<evidence type="ECO:0000256" key="2">
    <source>
        <dbReference type="ARBA" id="ARBA00022692"/>
    </source>
</evidence>
<dbReference type="InterPro" id="IPR008253">
    <property type="entry name" value="Marvel"/>
</dbReference>
<dbReference type="Pfam" id="PF01284">
    <property type="entry name" value="MARVEL"/>
    <property type="match status" value="1"/>
</dbReference>
<evidence type="ECO:0000256" key="5">
    <source>
        <dbReference type="SAM" id="Phobius"/>
    </source>
</evidence>
<evidence type="ECO:0000313" key="7">
    <source>
        <dbReference type="EMBL" id="KAF1835264.1"/>
    </source>
</evidence>
<feature type="domain" description="MARVEL" evidence="6">
    <location>
        <begin position="9"/>
        <end position="135"/>
    </location>
</feature>
<keyword evidence="3 5" id="KW-1133">Transmembrane helix</keyword>
<dbReference type="AlphaFoldDB" id="A0A6A5KLL4"/>
<evidence type="ECO:0000259" key="6">
    <source>
        <dbReference type="Pfam" id="PF01284"/>
    </source>
</evidence>
<proteinExistence type="predicted"/>
<organism evidence="7 8">
    <name type="scientific">Decorospora gaudefroyi</name>
    <dbReference type="NCBI Taxonomy" id="184978"/>
    <lineage>
        <taxon>Eukaryota</taxon>
        <taxon>Fungi</taxon>
        <taxon>Dikarya</taxon>
        <taxon>Ascomycota</taxon>
        <taxon>Pezizomycotina</taxon>
        <taxon>Dothideomycetes</taxon>
        <taxon>Pleosporomycetidae</taxon>
        <taxon>Pleosporales</taxon>
        <taxon>Pleosporineae</taxon>
        <taxon>Pleosporaceae</taxon>
        <taxon>Decorospora</taxon>
    </lineage>
</organism>